<evidence type="ECO:0000313" key="3">
    <source>
        <dbReference type="Proteomes" id="UP000006426"/>
    </source>
</evidence>
<proteinExistence type="predicted"/>
<dbReference type="GeneID" id="39474110"/>
<feature type="compositionally biased region" description="Basic and acidic residues" evidence="1">
    <location>
        <begin position="252"/>
        <end position="262"/>
    </location>
</feature>
<keyword evidence="2" id="KW-0614">Plasmid</keyword>
<sequence length="262" mass="29452">MWDIIGYVEKEVSLLIRKGGVYYVLNYPWQTPSAVPLLLASPKAEAIKITDKELFEQLRIRALTHALNHTCALSRGGLLGKTAEGISDLVRESLKFALRRRKADLVNAQDFIQMLMSCAILEPIPDGFWKACSGFMSEDAASKLKTSLEALYALQPKDSGWIKSVTSYLQRVKWMQNEFLLIQTVARQLAYTFREHECGPILNDLRIQASNLIQREEIEKDMASQKPWQKNAIPVKRAIKIGPASSNTRKTGPKDDDSGAKS</sequence>
<organism evidence="2 3">
    <name type="scientific">Pseudomonas amygdali pv. lachrymans str. M301315</name>
    <dbReference type="NCBI Taxonomy" id="629260"/>
    <lineage>
        <taxon>Bacteria</taxon>
        <taxon>Pseudomonadati</taxon>
        <taxon>Pseudomonadota</taxon>
        <taxon>Gammaproteobacteria</taxon>
        <taxon>Pseudomonadales</taxon>
        <taxon>Pseudomonadaceae</taxon>
        <taxon>Pseudomonas</taxon>
        <taxon>Pseudomonas amygdali</taxon>
    </lineage>
</organism>
<evidence type="ECO:0000256" key="1">
    <source>
        <dbReference type="SAM" id="MobiDB-lite"/>
    </source>
</evidence>
<name>A0AAD0PX47_PSEAV</name>
<feature type="region of interest" description="Disordered" evidence="1">
    <location>
        <begin position="223"/>
        <end position="262"/>
    </location>
</feature>
<geneLocation type="plasmid" evidence="3">
    <name>pmppla107</name>
</geneLocation>
<protein>
    <submittedName>
        <fullName evidence="2">Uncharacterized protein</fullName>
    </submittedName>
</protein>
<dbReference type="EMBL" id="CP031226">
    <property type="protein sequence ID" value="AXH60372.1"/>
    <property type="molecule type" value="Genomic_DNA"/>
</dbReference>
<evidence type="ECO:0000313" key="2">
    <source>
        <dbReference type="EMBL" id="AXH60372.1"/>
    </source>
</evidence>
<dbReference type="RefSeq" id="WP_005742478.1">
    <property type="nucleotide sequence ID" value="NZ_CP031226.1"/>
</dbReference>
<accession>A0AAD0PX47</accession>
<gene>
    <name evidence="2" type="ORF">PLA107_034955</name>
</gene>
<dbReference type="Proteomes" id="UP000006426">
    <property type="component" value="Plasmid pmppla107"/>
</dbReference>
<reference evidence="2 3" key="1">
    <citation type="journal article" date="2011" name="PLoS Pathog.">
        <title>Dynamic evolution of pathogenicity revealed by sequencing and comparative genomics of 19 Pseudomonas syringae isolates.</title>
        <authorList>
            <person name="Baltrus D.A."/>
            <person name="Nishimura M.T."/>
            <person name="Romanchuk A."/>
            <person name="Chang J.H."/>
            <person name="Mukhtar M.S."/>
            <person name="Cherkis K."/>
            <person name="Roach J."/>
            <person name="Grant S.R."/>
            <person name="Jones C.D."/>
            <person name="Dangl J.L."/>
        </authorList>
    </citation>
    <scope>NUCLEOTIDE SEQUENCE [LARGE SCALE GENOMIC DNA]</scope>
    <source>
        <strain evidence="2 3">M301315</strain>
    </source>
</reference>
<dbReference type="AlphaFoldDB" id="A0AAD0PX47"/>